<organism evidence="3 4">
    <name type="scientific">Candidatus Woesebacteria bacterium GW2011_GWB1_38_8b</name>
    <dbReference type="NCBI Taxonomy" id="1618571"/>
    <lineage>
        <taxon>Bacteria</taxon>
        <taxon>Candidatus Woeseibacteriota</taxon>
    </lineage>
</organism>
<evidence type="ECO:0000313" key="3">
    <source>
        <dbReference type="EMBL" id="KKQ87133.1"/>
    </source>
</evidence>
<name>A0A0G0L585_9BACT</name>
<proteinExistence type="predicted"/>
<gene>
    <name evidence="3" type="ORF">UT10_C0010G0008</name>
</gene>
<dbReference type="AlphaFoldDB" id="A0A0G0L585"/>
<protein>
    <submittedName>
        <fullName evidence="3">Uncharacterized protein</fullName>
    </submittedName>
</protein>
<feature type="compositionally biased region" description="Polar residues" evidence="1">
    <location>
        <begin position="66"/>
        <end position="77"/>
    </location>
</feature>
<feature type="transmembrane region" description="Helical" evidence="2">
    <location>
        <begin position="25"/>
        <end position="45"/>
    </location>
</feature>
<comment type="caution">
    <text evidence="3">The sequence shown here is derived from an EMBL/GenBank/DDBJ whole genome shotgun (WGS) entry which is preliminary data.</text>
</comment>
<keyword evidence="2" id="KW-0472">Membrane</keyword>
<feature type="compositionally biased region" description="Polar residues" evidence="1">
    <location>
        <begin position="87"/>
        <end position="98"/>
    </location>
</feature>
<feature type="region of interest" description="Disordered" evidence="1">
    <location>
        <begin position="66"/>
        <end position="108"/>
    </location>
</feature>
<evidence type="ECO:0000313" key="4">
    <source>
        <dbReference type="Proteomes" id="UP000033944"/>
    </source>
</evidence>
<evidence type="ECO:0000256" key="2">
    <source>
        <dbReference type="SAM" id="Phobius"/>
    </source>
</evidence>
<dbReference type="Proteomes" id="UP000033944">
    <property type="component" value="Unassembled WGS sequence"/>
</dbReference>
<accession>A0A0G0L585</accession>
<reference evidence="3 4" key="1">
    <citation type="journal article" date="2015" name="Nature">
        <title>rRNA introns, odd ribosomes, and small enigmatic genomes across a large radiation of phyla.</title>
        <authorList>
            <person name="Brown C.T."/>
            <person name="Hug L.A."/>
            <person name="Thomas B.C."/>
            <person name="Sharon I."/>
            <person name="Castelle C.J."/>
            <person name="Singh A."/>
            <person name="Wilkins M.J."/>
            <person name="Williams K.H."/>
            <person name="Banfield J.F."/>
        </authorList>
    </citation>
    <scope>NUCLEOTIDE SEQUENCE [LARGE SCALE GENOMIC DNA]</scope>
</reference>
<keyword evidence="2" id="KW-1133">Transmembrane helix</keyword>
<sequence length="176" mass="19664">MISIKAIYFVFDKQLDFNYYGQTKMLNYLVPLLIVILSFSSIPVLQKEISKPNAIQNKMVSNISVSNLQTKQENINKPNKPPEDRSPTPTGIVNNENPKPTETIIPTITPTPYATPTIHIEEPPDGFIQLTPTPTPVSVFVIPPPPDEIPIDPIPPHPSCYCNPNKEILCLDVYCL</sequence>
<dbReference type="EMBL" id="LBVN01000010">
    <property type="protein sequence ID" value="KKQ87133.1"/>
    <property type="molecule type" value="Genomic_DNA"/>
</dbReference>
<keyword evidence="2" id="KW-0812">Transmembrane</keyword>
<evidence type="ECO:0000256" key="1">
    <source>
        <dbReference type="SAM" id="MobiDB-lite"/>
    </source>
</evidence>